<dbReference type="PANTHER" id="PTHR39169:SF1">
    <property type="entry name" value="MONOOXYGENASE YDHR-RELATED"/>
    <property type="match status" value="1"/>
</dbReference>
<comment type="caution">
    <text evidence="1">The sequence shown here is derived from an EMBL/GenBank/DDBJ whole genome shotgun (WGS) entry which is preliminary data.</text>
</comment>
<proteinExistence type="predicted"/>
<dbReference type="InterPro" id="IPR014910">
    <property type="entry name" value="YdhR"/>
</dbReference>
<dbReference type="EMBL" id="JAVDYI010000001">
    <property type="protein sequence ID" value="MDR7358609.1"/>
    <property type="molecule type" value="Genomic_DNA"/>
</dbReference>
<keyword evidence="2" id="KW-1185">Reference proteome</keyword>
<dbReference type="InterPro" id="IPR011008">
    <property type="entry name" value="Dimeric_a/b-barrel"/>
</dbReference>
<accession>A0ABU2BMP1</accession>
<dbReference type="Proteomes" id="UP001183817">
    <property type="component" value="Unassembled WGS sequence"/>
</dbReference>
<dbReference type="Gene3D" id="3.30.70.100">
    <property type="match status" value="1"/>
</dbReference>
<dbReference type="PANTHER" id="PTHR39169">
    <property type="match status" value="1"/>
</dbReference>
<dbReference type="SUPFAM" id="SSF54909">
    <property type="entry name" value="Dimeric alpha+beta barrel"/>
    <property type="match status" value="1"/>
</dbReference>
<sequence length="115" mass="12665">MTTTNNDALRSEESLWMVQVDFPTEGPFGDEMAKGYAELAHSIAQEPGLIWKLWTENSETGEAGGVYLFTAEEDARAYLKMHSARLAGWGITGIRGKVFQVNRSLSQITRGLPSA</sequence>
<evidence type="ECO:0000313" key="1">
    <source>
        <dbReference type="EMBL" id="MDR7358609.1"/>
    </source>
</evidence>
<evidence type="ECO:0008006" key="3">
    <source>
        <dbReference type="Google" id="ProtNLM"/>
    </source>
</evidence>
<reference evidence="1 2" key="1">
    <citation type="submission" date="2023-07" db="EMBL/GenBank/DDBJ databases">
        <title>Sequencing the genomes of 1000 actinobacteria strains.</title>
        <authorList>
            <person name="Klenk H.-P."/>
        </authorList>
    </citation>
    <scope>NUCLEOTIDE SEQUENCE [LARGE SCALE GENOMIC DNA]</scope>
    <source>
        <strain evidence="1 2">DSM 20167</strain>
    </source>
</reference>
<dbReference type="NCBIfam" id="NF008333">
    <property type="entry name" value="PRK11118.1"/>
    <property type="match status" value="1"/>
</dbReference>
<organism evidence="1 2">
    <name type="scientific">Paeniglutamicibacter sulfureus</name>
    <dbReference type="NCBI Taxonomy" id="43666"/>
    <lineage>
        <taxon>Bacteria</taxon>
        <taxon>Bacillati</taxon>
        <taxon>Actinomycetota</taxon>
        <taxon>Actinomycetes</taxon>
        <taxon>Micrococcales</taxon>
        <taxon>Micrococcaceae</taxon>
        <taxon>Paeniglutamicibacter</taxon>
    </lineage>
</organism>
<dbReference type="RefSeq" id="WP_302263722.1">
    <property type="nucleotide sequence ID" value="NZ_BAAAWO010000001.1"/>
</dbReference>
<gene>
    <name evidence="1" type="ORF">J2S64_002300</name>
</gene>
<evidence type="ECO:0000313" key="2">
    <source>
        <dbReference type="Proteomes" id="UP001183817"/>
    </source>
</evidence>
<dbReference type="Pfam" id="PF08803">
    <property type="entry name" value="ydhR"/>
    <property type="match status" value="1"/>
</dbReference>
<protein>
    <recommendedName>
        <fullName evidence="3">Monooxygenase</fullName>
    </recommendedName>
</protein>
<name>A0ABU2BMP1_9MICC</name>